<organism evidence="1 2">
    <name type="scientific">Intoshia linei</name>
    <dbReference type="NCBI Taxonomy" id="1819745"/>
    <lineage>
        <taxon>Eukaryota</taxon>
        <taxon>Metazoa</taxon>
        <taxon>Spiralia</taxon>
        <taxon>Lophotrochozoa</taxon>
        <taxon>Mesozoa</taxon>
        <taxon>Orthonectida</taxon>
        <taxon>Rhopaluridae</taxon>
        <taxon>Intoshia</taxon>
    </lineage>
</organism>
<dbReference type="EMBL" id="LWCA01001364">
    <property type="protein sequence ID" value="OAF65281.1"/>
    <property type="molecule type" value="Genomic_DNA"/>
</dbReference>
<evidence type="ECO:0000313" key="1">
    <source>
        <dbReference type="EMBL" id="OAF65281.1"/>
    </source>
</evidence>
<dbReference type="AlphaFoldDB" id="A0A177AV38"/>
<dbReference type="PANTHER" id="PTHR45913">
    <property type="entry name" value="EPM2A-INTERACTING PROTEIN 1"/>
    <property type="match status" value="1"/>
</dbReference>
<dbReference type="InterPro" id="IPR012337">
    <property type="entry name" value="RNaseH-like_sf"/>
</dbReference>
<sequence length="413" mass="48554">MQNLVSFFEYLNDGCKEKYEMYIKMNKCYEKQLCVHLQNTVETENYFIYCIENCSTKKKPFGHSFMKNKIHAVLKFDENNTDICKKLSTFNQKMFSMYNEIITLIYNWSGRKSQRRLEQIQSLLDEISAIDEAFLEPYSTIITKLEGDDRKKKLETLKNQLKNQQTLFKNIFNLGQAQTKASYMIAYLLGKKRRAFSDAEMVKEAIIETLKCVEPDNISKYENIPLSRKSDSIYFLIQQQTLAIDESTDATDSAQLLIFSRVIDQNFSLFEELLVNELFVQYDLKKENMISICTDGAPAMLGKNSGFLAHLRKNFSPHTIYSFHCILHQQSLCAKSVLLDDTFQKINSIVIFIRSNSTRHRQFRTMLQNEEFQEKNDIIYHSCVRWLSQAKILKRVFELKQPIINFFETLEKE</sequence>
<dbReference type="SUPFAM" id="SSF53098">
    <property type="entry name" value="Ribonuclease H-like"/>
    <property type="match status" value="1"/>
</dbReference>
<dbReference type="OrthoDB" id="6284328at2759"/>
<accession>A0A177AV38</accession>
<keyword evidence="2" id="KW-1185">Reference proteome</keyword>
<name>A0A177AV38_9BILA</name>
<comment type="caution">
    <text evidence="1">The sequence shown here is derived from an EMBL/GenBank/DDBJ whole genome shotgun (WGS) entry which is preliminary data.</text>
</comment>
<gene>
    <name evidence="1" type="ORF">A3Q56_06994</name>
</gene>
<evidence type="ECO:0000313" key="2">
    <source>
        <dbReference type="Proteomes" id="UP000078046"/>
    </source>
</evidence>
<dbReference type="PANTHER" id="PTHR45913:SF5">
    <property type="entry name" value="GENERAL TRANSCRIPTION FACTOR II-I REPEAT DOMAIN-CONTAINING PROTEIN 2A-LIKE PROTEIN"/>
    <property type="match status" value="1"/>
</dbReference>
<reference evidence="1 2" key="1">
    <citation type="submission" date="2016-04" db="EMBL/GenBank/DDBJ databases">
        <title>The genome of Intoshia linei affirms orthonectids as highly simplified spiralians.</title>
        <authorList>
            <person name="Mikhailov K.V."/>
            <person name="Slusarev G.S."/>
            <person name="Nikitin M.A."/>
            <person name="Logacheva M.D."/>
            <person name="Penin A."/>
            <person name="Aleoshin V."/>
            <person name="Panchin Y.V."/>
        </authorList>
    </citation>
    <scope>NUCLEOTIDE SEQUENCE [LARGE SCALE GENOMIC DNA]</scope>
    <source>
        <strain evidence="1">Intl2013</strain>
        <tissue evidence="1">Whole animal</tissue>
    </source>
</reference>
<dbReference type="Proteomes" id="UP000078046">
    <property type="component" value="Unassembled WGS sequence"/>
</dbReference>
<protein>
    <recommendedName>
        <fullName evidence="3">DUF4371 domain-containing protein</fullName>
    </recommendedName>
</protein>
<proteinExistence type="predicted"/>
<evidence type="ECO:0008006" key="3">
    <source>
        <dbReference type="Google" id="ProtNLM"/>
    </source>
</evidence>
<feature type="non-terminal residue" evidence="1">
    <location>
        <position position="413"/>
    </location>
</feature>